<dbReference type="GO" id="GO:0016740">
    <property type="term" value="F:transferase activity"/>
    <property type="evidence" value="ECO:0007669"/>
    <property type="project" value="UniProtKB-KW"/>
</dbReference>
<feature type="non-terminal residue" evidence="1">
    <location>
        <position position="1"/>
    </location>
</feature>
<proteinExistence type="predicted"/>
<dbReference type="AlphaFoldDB" id="A0A5N8Y0C4"/>
<keyword evidence="1" id="KW-0808">Transferase</keyword>
<dbReference type="Proteomes" id="UP000400924">
    <property type="component" value="Unassembled WGS sequence"/>
</dbReference>
<evidence type="ECO:0000313" key="1">
    <source>
        <dbReference type="EMBL" id="MPY65060.1"/>
    </source>
</evidence>
<dbReference type="InterPro" id="IPR016181">
    <property type="entry name" value="Acyl_CoA_acyltransferase"/>
</dbReference>
<protein>
    <submittedName>
        <fullName evidence="1">GNAT family N-acetyltransferase</fullName>
    </submittedName>
</protein>
<dbReference type="EMBL" id="VJZC01001098">
    <property type="protein sequence ID" value="MPY65060.1"/>
    <property type="molecule type" value="Genomic_DNA"/>
</dbReference>
<organism evidence="1 2">
    <name type="scientific">Streptomyces spongiae</name>
    <dbReference type="NCBI Taxonomy" id="565072"/>
    <lineage>
        <taxon>Bacteria</taxon>
        <taxon>Bacillati</taxon>
        <taxon>Actinomycetota</taxon>
        <taxon>Actinomycetes</taxon>
        <taxon>Kitasatosporales</taxon>
        <taxon>Streptomycetaceae</taxon>
        <taxon>Streptomyces</taxon>
    </lineage>
</organism>
<comment type="caution">
    <text evidence="1">The sequence shown here is derived from an EMBL/GenBank/DDBJ whole genome shotgun (WGS) entry which is preliminary data.</text>
</comment>
<accession>A0A5N8Y0C4</accession>
<dbReference type="SUPFAM" id="SSF55729">
    <property type="entry name" value="Acyl-CoA N-acyltransferases (Nat)"/>
    <property type="match status" value="1"/>
</dbReference>
<keyword evidence="2" id="KW-1185">Reference proteome</keyword>
<dbReference type="Gene3D" id="3.40.630.30">
    <property type="match status" value="1"/>
</dbReference>
<reference evidence="1 2" key="1">
    <citation type="submission" date="2019-07" db="EMBL/GenBank/DDBJ databases">
        <title>New species of Amycolatopsis and Streptomyces.</title>
        <authorList>
            <person name="Duangmal K."/>
            <person name="Teo W.F.A."/>
            <person name="Lipun K."/>
        </authorList>
    </citation>
    <scope>NUCLEOTIDE SEQUENCE [LARGE SCALE GENOMIC DNA]</scope>
    <source>
        <strain evidence="1 2">NBRC 106415</strain>
    </source>
</reference>
<gene>
    <name evidence="1" type="ORF">FNH08_50380</name>
</gene>
<sequence>AWGTGAARVRLFVHDRNTRAEAFYRKAGFVASGVTVPGPAGVGGRQLEYVVERRV</sequence>
<evidence type="ECO:0000313" key="2">
    <source>
        <dbReference type="Proteomes" id="UP000400924"/>
    </source>
</evidence>
<name>A0A5N8Y0C4_9ACTN</name>